<proteinExistence type="predicted"/>
<evidence type="ECO:0000256" key="1">
    <source>
        <dbReference type="SAM" id="Phobius"/>
    </source>
</evidence>
<keyword evidence="1" id="KW-1133">Transmembrane helix</keyword>
<feature type="transmembrane region" description="Helical" evidence="1">
    <location>
        <begin position="78"/>
        <end position="99"/>
    </location>
</feature>
<feature type="transmembrane region" description="Helical" evidence="1">
    <location>
        <begin position="188"/>
        <end position="205"/>
    </location>
</feature>
<feature type="transmembrane region" description="Helical" evidence="1">
    <location>
        <begin position="524"/>
        <end position="545"/>
    </location>
</feature>
<comment type="caution">
    <text evidence="2">The sequence shown here is derived from an EMBL/GenBank/DDBJ whole genome shotgun (WGS) entry which is preliminary data.</text>
</comment>
<feature type="transmembrane region" description="Helical" evidence="1">
    <location>
        <begin position="120"/>
        <end position="143"/>
    </location>
</feature>
<dbReference type="RefSeq" id="WP_344323716.1">
    <property type="nucleotide sequence ID" value="NZ_BAAAPY010000001.1"/>
</dbReference>
<sequence>MIVAAVRRAPVLLWSVVLALLVGWPWLRDGLVLAYDMVWVPRWDLTRPDLWGLGSALPRAVPSDAVAAVVSSLVGSTVAQRVALFGGLLLAATGGARLVPRASTAARLAAATLAVWNPYVAERLAIGQWPMVLAYGALLWLTAELRSGRPRLHVVTLAVVGTALTPASGVMGAVVVLVLLARRGAGRLLLATALVTMANAPWWVASLLGSSLPPDPAGVELFALRGQGLLGHLGAALSLGGIWNGEVVDATRGAFPAVLLVVGVWVVAVVGLVARRGSLGPLGVLAATGLVIACAGWLAPGAMERLVEACGPAALLRDGARFLALAAPLLVVGFGRGIDVALGHARRHGLAAVPIVVGLLLPVAALPGLVSGVGGRLEPVTYPASWDEARTVVAASDVPGDLLVLPFAAYRAPEWNGSRPVLDPAGRFFPRPTVVDDRLLVDGTIVRGEDPRAAQVRVALSSDDPPRALADLGIGLVVLDTTAPEADEARTLVVGLERLGGSDLVVLQVPEVAVDRETALPARVLVGAGWSCFTLLLLVGVGGTVRDVGRAMRSSGTRARADESP</sequence>
<name>A0ABN2VRI4_9ACTN</name>
<evidence type="ECO:0000313" key="2">
    <source>
        <dbReference type="EMBL" id="GAA2070344.1"/>
    </source>
</evidence>
<keyword evidence="3" id="KW-1185">Reference proteome</keyword>
<evidence type="ECO:0008006" key="4">
    <source>
        <dbReference type="Google" id="ProtNLM"/>
    </source>
</evidence>
<accession>A0ABN2VRI4</accession>
<organism evidence="2 3">
    <name type="scientific">Aeromicrobium halocynthiae</name>
    <dbReference type="NCBI Taxonomy" id="560557"/>
    <lineage>
        <taxon>Bacteria</taxon>
        <taxon>Bacillati</taxon>
        <taxon>Actinomycetota</taxon>
        <taxon>Actinomycetes</taxon>
        <taxon>Propionibacteriales</taxon>
        <taxon>Nocardioidaceae</taxon>
        <taxon>Aeromicrobium</taxon>
    </lineage>
</organism>
<feature type="transmembrane region" description="Helical" evidence="1">
    <location>
        <begin position="281"/>
        <end position="299"/>
    </location>
</feature>
<feature type="transmembrane region" description="Helical" evidence="1">
    <location>
        <begin position="253"/>
        <end position="274"/>
    </location>
</feature>
<keyword evidence="1" id="KW-0812">Transmembrane</keyword>
<feature type="transmembrane region" description="Helical" evidence="1">
    <location>
        <begin position="319"/>
        <end position="338"/>
    </location>
</feature>
<keyword evidence="1" id="KW-0472">Membrane</keyword>
<dbReference type="EMBL" id="BAAAPY010000001">
    <property type="protein sequence ID" value="GAA2070344.1"/>
    <property type="molecule type" value="Genomic_DNA"/>
</dbReference>
<evidence type="ECO:0000313" key="3">
    <source>
        <dbReference type="Proteomes" id="UP001501480"/>
    </source>
</evidence>
<feature type="transmembrane region" description="Helical" evidence="1">
    <location>
        <begin position="155"/>
        <end position="181"/>
    </location>
</feature>
<dbReference type="Proteomes" id="UP001501480">
    <property type="component" value="Unassembled WGS sequence"/>
</dbReference>
<protein>
    <recommendedName>
        <fullName evidence="4">Glycosyltransferase RgtA/B/C/D-like domain-containing protein</fullName>
    </recommendedName>
</protein>
<reference evidence="2 3" key="1">
    <citation type="journal article" date="2019" name="Int. J. Syst. Evol. Microbiol.">
        <title>The Global Catalogue of Microorganisms (GCM) 10K type strain sequencing project: providing services to taxonomists for standard genome sequencing and annotation.</title>
        <authorList>
            <consortium name="The Broad Institute Genomics Platform"/>
            <consortium name="The Broad Institute Genome Sequencing Center for Infectious Disease"/>
            <person name="Wu L."/>
            <person name="Ma J."/>
        </authorList>
    </citation>
    <scope>NUCLEOTIDE SEQUENCE [LARGE SCALE GENOMIC DNA]</scope>
    <source>
        <strain evidence="2 3">JCM 15749</strain>
    </source>
</reference>
<feature type="transmembrane region" description="Helical" evidence="1">
    <location>
        <begin position="350"/>
        <end position="370"/>
    </location>
</feature>
<gene>
    <name evidence="2" type="ORF">GCM10009821_04210</name>
</gene>